<sequence length="195" mass="21947">MQDAAGRLVPIANIKPEHLLEDEMVRRLHDQAEMVRYALATFKANAFAEVRALLDILAQQYGSTRGGAKGNVQFRSFDGTLSVQLAVGEHISFGPELQIAKQHVDECLRRWTEGANHNLRAIVNDAFEVDKEGKVNADRILSLRRLEIQDETWKLAMDAISGAVRTTRSKEYIRLYVREAPEKDPALVPLDIARV</sequence>
<dbReference type="Pfam" id="PF11363">
    <property type="entry name" value="DUF3164"/>
    <property type="match status" value="1"/>
</dbReference>
<name>A0ABS7ACS8_9PROT</name>
<accession>A0ABS7ACS8</accession>
<gene>
    <name evidence="1" type="ORF">KPL78_19060</name>
</gene>
<dbReference type="InterPro" id="IPR021505">
    <property type="entry name" value="Phage_B3_Orf6"/>
</dbReference>
<comment type="caution">
    <text evidence="1">The sequence shown here is derived from an EMBL/GenBank/DDBJ whole genome shotgun (WGS) entry which is preliminary data.</text>
</comment>
<dbReference type="EMBL" id="JAHYBZ010000006">
    <property type="protein sequence ID" value="MBW6399968.1"/>
    <property type="molecule type" value="Genomic_DNA"/>
</dbReference>
<organism evidence="1 2">
    <name type="scientific">Roseomonas alba</name>
    <dbReference type="NCBI Taxonomy" id="2846776"/>
    <lineage>
        <taxon>Bacteria</taxon>
        <taxon>Pseudomonadati</taxon>
        <taxon>Pseudomonadota</taxon>
        <taxon>Alphaproteobacteria</taxon>
        <taxon>Acetobacterales</taxon>
        <taxon>Roseomonadaceae</taxon>
        <taxon>Roseomonas</taxon>
    </lineage>
</organism>
<evidence type="ECO:0000313" key="1">
    <source>
        <dbReference type="EMBL" id="MBW6399968.1"/>
    </source>
</evidence>
<evidence type="ECO:0000313" key="2">
    <source>
        <dbReference type="Proteomes" id="UP001196565"/>
    </source>
</evidence>
<keyword evidence="2" id="KW-1185">Reference proteome</keyword>
<protein>
    <submittedName>
        <fullName evidence="1">DUF3164 family protein</fullName>
    </submittedName>
</protein>
<reference evidence="1 2" key="1">
    <citation type="submission" date="2021-07" db="EMBL/GenBank/DDBJ databases">
        <authorList>
            <person name="So Y."/>
        </authorList>
    </citation>
    <scope>NUCLEOTIDE SEQUENCE [LARGE SCALE GENOMIC DNA]</scope>
    <source>
        <strain evidence="1 2">HJA6</strain>
    </source>
</reference>
<proteinExistence type="predicted"/>
<dbReference type="RefSeq" id="WP_219764588.1">
    <property type="nucleotide sequence ID" value="NZ_JAHYBZ010000006.1"/>
</dbReference>
<dbReference type="Proteomes" id="UP001196565">
    <property type="component" value="Unassembled WGS sequence"/>
</dbReference>